<sequence length="152" mass="17342">MMRNKASLLRNLLQWMLSIAVCTIVMLAIRAYAFTIFTVPDEGLKPVLRKGDRVLVNRLARSDFKRGEVVLFGQQQQALGQVMALPGDTITIKGEKYLIPNHCNAHCRCGTCQYLLLGIGRKQTLVQHGDIAGKAYSLFRWKRWPHLEKHHE</sequence>
<gene>
    <name evidence="4" type="ORF">HMPREF2137_07075</name>
</gene>
<keyword evidence="2" id="KW-0378">Hydrolase</keyword>
<dbReference type="SUPFAM" id="SSF51306">
    <property type="entry name" value="LexA/Signal peptidase"/>
    <property type="match status" value="1"/>
</dbReference>
<dbReference type="AlphaFoldDB" id="A0A095ZIK1"/>
<comment type="subcellular location">
    <subcellularLocation>
        <location evidence="2">Membrane</location>
        <topology evidence="2">Single-pass type II membrane protein</topology>
    </subcellularLocation>
</comment>
<evidence type="ECO:0000256" key="1">
    <source>
        <dbReference type="ARBA" id="ARBA00019232"/>
    </source>
</evidence>
<dbReference type="EMBL" id="JRNN01000066">
    <property type="protein sequence ID" value="KGF34548.1"/>
    <property type="molecule type" value="Genomic_DNA"/>
</dbReference>
<protein>
    <recommendedName>
        <fullName evidence="1 2">Signal peptidase I</fullName>
        <ecNumber evidence="2">3.4.21.89</ecNumber>
    </recommendedName>
</protein>
<dbReference type="Pfam" id="PF10502">
    <property type="entry name" value="Peptidase_S26"/>
    <property type="match status" value="1"/>
</dbReference>
<dbReference type="NCBIfam" id="TIGR02227">
    <property type="entry name" value="sigpep_I_bact"/>
    <property type="match status" value="1"/>
</dbReference>
<dbReference type="Gene3D" id="2.10.109.10">
    <property type="entry name" value="Umud Fragment, subunit A"/>
    <property type="match status" value="1"/>
</dbReference>
<dbReference type="GO" id="GO:0006465">
    <property type="term" value="P:signal peptide processing"/>
    <property type="evidence" value="ECO:0007669"/>
    <property type="project" value="InterPro"/>
</dbReference>
<organism evidence="4 5">
    <name type="scientific">Hoylesella buccalis DNF00853</name>
    <dbReference type="NCBI Taxonomy" id="1401074"/>
    <lineage>
        <taxon>Bacteria</taxon>
        <taxon>Pseudomonadati</taxon>
        <taxon>Bacteroidota</taxon>
        <taxon>Bacteroidia</taxon>
        <taxon>Bacteroidales</taxon>
        <taxon>Prevotellaceae</taxon>
        <taxon>Hoylesella</taxon>
    </lineage>
</organism>
<dbReference type="RefSeq" id="WP_036873003.1">
    <property type="nucleotide sequence ID" value="NZ_JRNN01000066.1"/>
</dbReference>
<dbReference type="EC" id="3.4.21.89" evidence="2"/>
<evidence type="ECO:0000313" key="4">
    <source>
        <dbReference type="EMBL" id="KGF34548.1"/>
    </source>
</evidence>
<dbReference type="GO" id="GO:0004252">
    <property type="term" value="F:serine-type endopeptidase activity"/>
    <property type="evidence" value="ECO:0007669"/>
    <property type="project" value="InterPro"/>
</dbReference>
<evidence type="ECO:0000256" key="2">
    <source>
        <dbReference type="RuleBase" id="RU362042"/>
    </source>
</evidence>
<evidence type="ECO:0000259" key="3">
    <source>
        <dbReference type="Pfam" id="PF10502"/>
    </source>
</evidence>
<accession>A0A095ZIK1</accession>
<evidence type="ECO:0000313" key="5">
    <source>
        <dbReference type="Proteomes" id="UP000029556"/>
    </source>
</evidence>
<feature type="domain" description="Peptidase S26" evidence="3">
    <location>
        <begin position="13"/>
        <end position="99"/>
    </location>
</feature>
<dbReference type="InterPro" id="IPR000223">
    <property type="entry name" value="Pept_S26A_signal_pept_1"/>
</dbReference>
<comment type="caution">
    <text evidence="4">The sequence shown here is derived from an EMBL/GenBank/DDBJ whole genome shotgun (WGS) entry which is preliminary data.</text>
</comment>
<dbReference type="GO" id="GO:0016020">
    <property type="term" value="C:membrane"/>
    <property type="evidence" value="ECO:0007669"/>
    <property type="project" value="UniProtKB-SubCell"/>
</dbReference>
<dbReference type="OrthoDB" id="1078331at2"/>
<dbReference type="GO" id="GO:0009003">
    <property type="term" value="F:signal peptidase activity"/>
    <property type="evidence" value="ECO:0007669"/>
    <property type="project" value="UniProtKB-EC"/>
</dbReference>
<reference evidence="4 5" key="1">
    <citation type="submission" date="2014-07" db="EMBL/GenBank/DDBJ databases">
        <authorList>
            <person name="McCorrison J."/>
            <person name="Sanka R."/>
            <person name="Torralba M."/>
            <person name="Gillis M."/>
            <person name="Haft D.H."/>
            <person name="Methe B."/>
            <person name="Sutton G."/>
            <person name="Nelson K.E."/>
        </authorList>
    </citation>
    <scope>NUCLEOTIDE SEQUENCE [LARGE SCALE GENOMIC DNA]</scope>
    <source>
        <strain evidence="4 5">DNF00853</strain>
    </source>
</reference>
<name>A0A095ZIK1_9BACT</name>
<dbReference type="InterPro" id="IPR036286">
    <property type="entry name" value="LexA/Signal_pep-like_sf"/>
</dbReference>
<keyword evidence="2" id="KW-0645">Protease</keyword>
<dbReference type="Proteomes" id="UP000029556">
    <property type="component" value="Unassembled WGS sequence"/>
</dbReference>
<comment type="similarity">
    <text evidence="2">Belongs to the peptidase S26 family.</text>
</comment>
<dbReference type="CDD" id="cd06530">
    <property type="entry name" value="S26_SPase_I"/>
    <property type="match status" value="1"/>
</dbReference>
<proteinExistence type="inferred from homology"/>
<dbReference type="InterPro" id="IPR019533">
    <property type="entry name" value="Peptidase_S26"/>
</dbReference>
<comment type="catalytic activity">
    <reaction evidence="2">
        <text>Cleavage of hydrophobic, N-terminal signal or leader sequences from secreted and periplasmic proteins.</text>
        <dbReference type="EC" id="3.4.21.89"/>
    </reaction>
</comment>